<dbReference type="InterPro" id="IPR012337">
    <property type="entry name" value="RNaseH-like_sf"/>
</dbReference>
<keyword evidence="11" id="KW-0234">DNA repair</keyword>
<keyword evidence="5" id="KW-0255">Endonuclease</keyword>
<evidence type="ECO:0000256" key="11">
    <source>
        <dbReference type="ARBA" id="ARBA00023204"/>
    </source>
</evidence>
<dbReference type="HAMAP" id="MF_00034">
    <property type="entry name" value="RuvC"/>
    <property type="match status" value="1"/>
</dbReference>
<dbReference type="Pfam" id="PF02075">
    <property type="entry name" value="RuvC"/>
    <property type="match status" value="1"/>
</dbReference>
<keyword evidence="10" id="KW-0233">DNA recombination</keyword>
<evidence type="ECO:0000256" key="4">
    <source>
        <dbReference type="ARBA" id="ARBA00022723"/>
    </source>
</evidence>
<dbReference type="FunFam" id="3.30.420.10:FF:000002">
    <property type="entry name" value="Crossover junction endodeoxyribonuclease RuvC"/>
    <property type="match status" value="1"/>
</dbReference>
<evidence type="ECO:0000256" key="9">
    <source>
        <dbReference type="ARBA" id="ARBA00023125"/>
    </source>
</evidence>
<dbReference type="InterPro" id="IPR036397">
    <property type="entry name" value="RNaseH_sf"/>
</dbReference>
<dbReference type="GO" id="GO:0006281">
    <property type="term" value="P:DNA repair"/>
    <property type="evidence" value="ECO:0007669"/>
    <property type="project" value="UniProtKB-KW"/>
</dbReference>
<evidence type="ECO:0000256" key="6">
    <source>
        <dbReference type="ARBA" id="ARBA00022763"/>
    </source>
</evidence>
<keyword evidence="8" id="KW-0460">Magnesium</keyword>
<dbReference type="NCBIfam" id="NF000711">
    <property type="entry name" value="PRK00039.2-1"/>
    <property type="match status" value="1"/>
</dbReference>
<dbReference type="PRINTS" id="PR00696">
    <property type="entry name" value="RSOLVASERUVC"/>
</dbReference>
<dbReference type="EMBL" id="CAESGF010000007">
    <property type="protein sequence ID" value="CAB4363657.1"/>
    <property type="molecule type" value="Genomic_DNA"/>
</dbReference>
<evidence type="ECO:0000256" key="8">
    <source>
        <dbReference type="ARBA" id="ARBA00022842"/>
    </source>
</evidence>
<dbReference type="PROSITE" id="PS01321">
    <property type="entry name" value="RUVC"/>
    <property type="match status" value="1"/>
</dbReference>
<evidence type="ECO:0000256" key="3">
    <source>
        <dbReference type="ARBA" id="ARBA00022722"/>
    </source>
</evidence>
<dbReference type="GO" id="GO:0046872">
    <property type="term" value="F:metal ion binding"/>
    <property type="evidence" value="ECO:0007669"/>
    <property type="project" value="UniProtKB-KW"/>
</dbReference>
<dbReference type="CDD" id="cd16962">
    <property type="entry name" value="RuvC"/>
    <property type="match status" value="1"/>
</dbReference>
<evidence type="ECO:0000256" key="7">
    <source>
        <dbReference type="ARBA" id="ARBA00022801"/>
    </source>
</evidence>
<keyword evidence="9" id="KW-0238">DNA-binding</keyword>
<dbReference type="EMBL" id="CAFBIY010000185">
    <property type="protein sequence ID" value="CAB4853000.1"/>
    <property type="molecule type" value="Genomic_DNA"/>
</dbReference>
<dbReference type="NCBIfam" id="TIGR00228">
    <property type="entry name" value="ruvC"/>
    <property type="match status" value="1"/>
</dbReference>
<organism evidence="14">
    <name type="scientific">freshwater metagenome</name>
    <dbReference type="NCBI Taxonomy" id="449393"/>
    <lineage>
        <taxon>unclassified sequences</taxon>
        <taxon>metagenomes</taxon>
        <taxon>ecological metagenomes</taxon>
    </lineage>
</organism>
<keyword evidence="3" id="KW-0540">Nuclease</keyword>
<dbReference type="GO" id="GO:0006310">
    <property type="term" value="P:DNA recombination"/>
    <property type="evidence" value="ECO:0007669"/>
    <property type="project" value="UniProtKB-KW"/>
</dbReference>
<name>A0A6J7ANG1_9ZZZZ</name>
<dbReference type="SUPFAM" id="SSF53098">
    <property type="entry name" value="Ribonuclease H-like"/>
    <property type="match status" value="1"/>
</dbReference>
<evidence type="ECO:0000313" key="14">
    <source>
        <dbReference type="EMBL" id="CAB4833629.1"/>
    </source>
</evidence>
<dbReference type="EMBL" id="CAFBMT010000007">
    <property type="protein sequence ID" value="CAB4932531.1"/>
    <property type="molecule type" value="Genomic_DNA"/>
</dbReference>
<proteinExistence type="inferred from homology"/>
<evidence type="ECO:0000313" key="17">
    <source>
        <dbReference type="EMBL" id="CAB5006098.1"/>
    </source>
</evidence>
<evidence type="ECO:0000256" key="5">
    <source>
        <dbReference type="ARBA" id="ARBA00022759"/>
    </source>
</evidence>
<dbReference type="GO" id="GO:0008821">
    <property type="term" value="F:crossover junction DNA endonuclease activity"/>
    <property type="evidence" value="ECO:0007669"/>
    <property type="project" value="InterPro"/>
</dbReference>
<sequence length="178" mass="18748">MFAPGIPVQQGLVVLGIDPGLTRCGYAVLQSVGREVKTLSLGVIRTPPTDALPQRLAELKAELVALLHEFRPHGVAVEQVFFQNNVRTAMSVGQASGLALAEAATFGCDVMQFTPNQVKDSVCGWGGADKAQVQKMVQARLGLSTPPKPADAADAAALALCYLAAAPMRRRVDQAVGR</sequence>
<dbReference type="InterPro" id="IPR002176">
    <property type="entry name" value="X-over_junc_endoDNase_RuvC"/>
</dbReference>
<keyword evidence="4" id="KW-0479">Metal-binding</keyword>
<evidence type="ECO:0000313" key="13">
    <source>
        <dbReference type="EMBL" id="CAB4717044.1"/>
    </source>
</evidence>
<evidence type="ECO:0000256" key="1">
    <source>
        <dbReference type="ARBA" id="ARBA00009518"/>
    </source>
</evidence>
<keyword evidence="7" id="KW-0378">Hydrolase</keyword>
<evidence type="ECO:0000313" key="12">
    <source>
        <dbReference type="EMBL" id="CAB4363657.1"/>
    </source>
</evidence>
<dbReference type="GO" id="GO:0003677">
    <property type="term" value="F:DNA binding"/>
    <property type="evidence" value="ECO:0007669"/>
    <property type="project" value="UniProtKB-KW"/>
</dbReference>
<keyword evidence="6" id="KW-0227">DNA damage</keyword>
<dbReference type="EMBL" id="CAFBOL010000089">
    <property type="protein sequence ID" value="CAB5006098.1"/>
    <property type="molecule type" value="Genomic_DNA"/>
</dbReference>
<dbReference type="Gene3D" id="3.30.420.10">
    <property type="entry name" value="Ribonuclease H-like superfamily/Ribonuclease H"/>
    <property type="match status" value="1"/>
</dbReference>
<evidence type="ECO:0000256" key="10">
    <source>
        <dbReference type="ARBA" id="ARBA00023172"/>
    </source>
</evidence>
<dbReference type="PANTHER" id="PTHR30194">
    <property type="entry name" value="CROSSOVER JUNCTION ENDODEOXYRIBONUCLEASE RUVC"/>
    <property type="match status" value="1"/>
</dbReference>
<accession>A0A6J7ANG1</accession>
<reference evidence="14" key="1">
    <citation type="submission" date="2020-05" db="EMBL/GenBank/DDBJ databases">
        <authorList>
            <person name="Chiriac C."/>
            <person name="Salcher M."/>
            <person name="Ghai R."/>
            <person name="Kavagutti S V."/>
        </authorList>
    </citation>
    <scope>NUCLEOTIDE SEQUENCE</scope>
</reference>
<dbReference type="PANTHER" id="PTHR30194:SF3">
    <property type="entry name" value="CROSSOVER JUNCTION ENDODEOXYRIBONUCLEASE RUVC"/>
    <property type="match status" value="1"/>
</dbReference>
<protein>
    <submittedName>
        <fullName evidence="14">Unannotated protein</fullName>
    </submittedName>
</protein>
<evidence type="ECO:0000256" key="2">
    <source>
        <dbReference type="ARBA" id="ARBA00022490"/>
    </source>
</evidence>
<dbReference type="EMBL" id="CAFAAV010000231">
    <property type="protein sequence ID" value="CAB4833629.1"/>
    <property type="molecule type" value="Genomic_DNA"/>
</dbReference>
<dbReference type="InterPro" id="IPR020563">
    <property type="entry name" value="X-over_junc_endoDNase_Mg_BS"/>
</dbReference>
<evidence type="ECO:0000313" key="16">
    <source>
        <dbReference type="EMBL" id="CAB4932531.1"/>
    </source>
</evidence>
<dbReference type="AlphaFoldDB" id="A0A6J7ANG1"/>
<evidence type="ECO:0000313" key="15">
    <source>
        <dbReference type="EMBL" id="CAB4853000.1"/>
    </source>
</evidence>
<gene>
    <name evidence="13" type="ORF">UFOPK2656_01044</name>
    <name evidence="14" type="ORF">UFOPK3099_02378</name>
    <name evidence="15" type="ORF">UFOPK3267_02524</name>
    <name evidence="16" type="ORF">UFOPK3651_01580</name>
    <name evidence="17" type="ORF">UFOPK3931_02534</name>
    <name evidence="12" type="ORF">UFOPK4189_01433</name>
</gene>
<keyword evidence="2" id="KW-0963">Cytoplasm</keyword>
<dbReference type="EMBL" id="CAEZYF010000005">
    <property type="protein sequence ID" value="CAB4717044.1"/>
    <property type="molecule type" value="Genomic_DNA"/>
</dbReference>
<comment type="similarity">
    <text evidence="1">Belongs to the RuvC family.</text>
</comment>